<reference evidence="5 6" key="1">
    <citation type="submission" date="2024-02" db="EMBL/GenBank/DDBJ databases">
        <authorList>
            <consortium name="ELIXIR-Norway"/>
            <consortium name="Elixir Norway"/>
        </authorList>
    </citation>
    <scope>NUCLEOTIDE SEQUENCE [LARGE SCALE GENOMIC DNA]</scope>
</reference>
<evidence type="ECO:0000256" key="3">
    <source>
        <dbReference type="SAM" id="MobiDB-lite"/>
    </source>
</evidence>
<accession>A0ABP0TBQ4</accession>
<evidence type="ECO:0000313" key="6">
    <source>
        <dbReference type="Proteomes" id="UP001497512"/>
    </source>
</evidence>
<dbReference type="Pfam" id="PF00383">
    <property type="entry name" value="dCMP_cyt_deam_1"/>
    <property type="match status" value="1"/>
</dbReference>
<evidence type="ECO:0000256" key="2">
    <source>
        <dbReference type="ARBA" id="ARBA00038160"/>
    </source>
</evidence>
<dbReference type="SUPFAM" id="SSF53927">
    <property type="entry name" value="Cytidine deaminase-like"/>
    <property type="match status" value="1"/>
</dbReference>
<dbReference type="PANTHER" id="PTHR11079:SF156">
    <property type="entry name" value="INACTIVE TRNA-SPECIFIC ADENOSINE DEAMINASE-LIKE PROTEIN 3-RELATED"/>
    <property type="match status" value="1"/>
</dbReference>
<evidence type="ECO:0000256" key="1">
    <source>
        <dbReference type="ARBA" id="ARBA00022694"/>
    </source>
</evidence>
<dbReference type="InterPro" id="IPR016193">
    <property type="entry name" value="Cytidine_deaminase-like"/>
</dbReference>
<protein>
    <recommendedName>
        <fullName evidence="4">CMP/dCMP-type deaminase domain-containing protein</fullName>
    </recommendedName>
</protein>
<dbReference type="Proteomes" id="UP001497512">
    <property type="component" value="Chromosome 1"/>
</dbReference>
<proteinExistence type="inferred from homology"/>
<dbReference type="PANTHER" id="PTHR11079">
    <property type="entry name" value="CYTOSINE DEAMINASE FAMILY MEMBER"/>
    <property type="match status" value="1"/>
</dbReference>
<feature type="compositionally biased region" description="Polar residues" evidence="3">
    <location>
        <begin position="282"/>
        <end position="298"/>
    </location>
</feature>
<name>A0ABP0TBQ4_9BRYO</name>
<feature type="domain" description="CMP/dCMP-type deaminase" evidence="4">
    <location>
        <begin position="262"/>
        <end position="394"/>
    </location>
</feature>
<feature type="region of interest" description="Disordered" evidence="3">
    <location>
        <begin position="282"/>
        <end position="314"/>
    </location>
</feature>
<dbReference type="EMBL" id="OZ019893">
    <property type="protein sequence ID" value="CAK9191859.1"/>
    <property type="molecule type" value="Genomic_DNA"/>
</dbReference>
<keyword evidence="6" id="KW-1185">Reference proteome</keyword>
<evidence type="ECO:0000313" key="5">
    <source>
        <dbReference type="EMBL" id="CAK9191859.1"/>
    </source>
</evidence>
<evidence type="ECO:0000259" key="4">
    <source>
        <dbReference type="PROSITE" id="PS51747"/>
    </source>
</evidence>
<dbReference type="InterPro" id="IPR002125">
    <property type="entry name" value="CMP_dCMP_dom"/>
</dbReference>
<sequence length="408" mass="44997">MGEEDLNGTPRRWHVTHIAADLETTPTTVLVVAASVEPKLTSLLIRELNIKSPLPTLAHVKRVRKTADEGGVKLSIILCAVEGDTTAAVDGHIPIPEHLVEVVKNFSLQPFVAVVPKQAASSREEWEAQCQLWPTSFHPNACTRAVKLKLSDEEEEVICKFMKLAIKQASNGAVIVDPVLNSVIAWGHDETTVPNISISHDCHDQICLTEDEPSTSQCTKMGLGECHPDCQVNVEASMEVSRRYFVPTKGTEKMPTRFQGHPLRHAVMVAIDMAAERDRSLFPSNDSHTAAVGPSSQQEAEENGESYENVKSSPGDCYEDTNMYILGLPLSRPYLCTGFDIYVTREPCAMCAMALVHQRVRRVIYGISNKMVGSLGSKYRLHGQRSLNHHYTVFQVSITEDDISGSPL</sequence>
<keyword evidence="1" id="KW-0819">tRNA processing</keyword>
<dbReference type="PROSITE" id="PS51747">
    <property type="entry name" value="CYT_DCMP_DEAMINASES_2"/>
    <property type="match status" value="1"/>
</dbReference>
<comment type="similarity">
    <text evidence="2">Belongs to the cytidine and deoxycytidylate deaminase family. ADAT3 subfamily.</text>
</comment>
<gene>
    <name evidence="5" type="ORF">CSSPTR1EN2_LOCUS1601</name>
</gene>
<organism evidence="5 6">
    <name type="scientific">Sphagnum troendelagicum</name>
    <dbReference type="NCBI Taxonomy" id="128251"/>
    <lineage>
        <taxon>Eukaryota</taxon>
        <taxon>Viridiplantae</taxon>
        <taxon>Streptophyta</taxon>
        <taxon>Embryophyta</taxon>
        <taxon>Bryophyta</taxon>
        <taxon>Sphagnophytina</taxon>
        <taxon>Sphagnopsida</taxon>
        <taxon>Sphagnales</taxon>
        <taxon>Sphagnaceae</taxon>
        <taxon>Sphagnum</taxon>
    </lineage>
</organism>
<dbReference type="Gene3D" id="3.40.140.10">
    <property type="entry name" value="Cytidine Deaminase, domain 2"/>
    <property type="match status" value="1"/>
</dbReference>